<protein>
    <recommendedName>
        <fullName evidence="3">cyclin-dependent kinase</fullName>
        <ecNumber evidence="3">2.7.11.22</ecNumber>
    </recommendedName>
    <alternativeName>
        <fullName evidence="13">Galactosyltransferase-associated protein kinase p58/GTA</fullName>
    </alternativeName>
</protein>
<dbReference type="EMBL" id="MTYJ01000057">
    <property type="protein sequence ID" value="OQV17691.1"/>
    <property type="molecule type" value="Genomic_DNA"/>
</dbReference>
<dbReference type="FunFam" id="1.10.510.10:FF:000124">
    <property type="entry name" value="cyclin-dependent kinase 11B isoform X1"/>
    <property type="match status" value="1"/>
</dbReference>
<feature type="compositionally biased region" description="Basic and acidic residues" evidence="14">
    <location>
        <begin position="144"/>
        <end position="189"/>
    </location>
</feature>
<evidence type="ECO:0000256" key="12">
    <source>
        <dbReference type="ARBA" id="ARBA00048367"/>
    </source>
</evidence>
<evidence type="ECO:0000256" key="5">
    <source>
        <dbReference type="ARBA" id="ARBA00022553"/>
    </source>
</evidence>
<feature type="compositionally biased region" description="Basic and acidic residues" evidence="14">
    <location>
        <begin position="199"/>
        <end position="211"/>
    </location>
</feature>
<evidence type="ECO:0000256" key="3">
    <source>
        <dbReference type="ARBA" id="ARBA00012425"/>
    </source>
</evidence>
<comment type="catalytic activity">
    <reaction evidence="11">
        <text>L-threonyl-[protein] + ATP = O-phospho-L-threonyl-[protein] + ADP + H(+)</text>
        <dbReference type="Rhea" id="RHEA:46608"/>
        <dbReference type="Rhea" id="RHEA-COMP:11060"/>
        <dbReference type="Rhea" id="RHEA-COMP:11605"/>
        <dbReference type="ChEBI" id="CHEBI:15378"/>
        <dbReference type="ChEBI" id="CHEBI:30013"/>
        <dbReference type="ChEBI" id="CHEBI:30616"/>
        <dbReference type="ChEBI" id="CHEBI:61977"/>
        <dbReference type="ChEBI" id="CHEBI:456216"/>
        <dbReference type="EC" id="2.7.11.22"/>
    </reaction>
</comment>
<evidence type="ECO:0000313" key="17">
    <source>
        <dbReference type="Proteomes" id="UP000192578"/>
    </source>
</evidence>
<dbReference type="Proteomes" id="UP000192578">
    <property type="component" value="Unassembled WGS sequence"/>
</dbReference>
<keyword evidence="9" id="KW-0067">ATP-binding</keyword>
<gene>
    <name evidence="16" type="ORF">BV898_08149</name>
</gene>
<dbReference type="GO" id="GO:0004693">
    <property type="term" value="F:cyclin-dependent protein serine/threonine kinase activity"/>
    <property type="evidence" value="ECO:0007669"/>
    <property type="project" value="UniProtKB-EC"/>
</dbReference>
<feature type="region of interest" description="Disordered" evidence="14">
    <location>
        <begin position="710"/>
        <end position="771"/>
    </location>
</feature>
<evidence type="ECO:0000256" key="6">
    <source>
        <dbReference type="ARBA" id="ARBA00022679"/>
    </source>
</evidence>
<dbReference type="InterPro" id="IPR050108">
    <property type="entry name" value="CDK"/>
</dbReference>
<evidence type="ECO:0000256" key="1">
    <source>
        <dbReference type="ARBA" id="ARBA00001946"/>
    </source>
</evidence>
<dbReference type="EC" id="2.7.11.22" evidence="3"/>
<dbReference type="InterPro" id="IPR008271">
    <property type="entry name" value="Ser/Thr_kinase_AS"/>
</dbReference>
<keyword evidence="8 16" id="KW-0418">Kinase</keyword>
<dbReference type="AlphaFoldDB" id="A0A1W0WR59"/>
<dbReference type="PANTHER" id="PTHR24056">
    <property type="entry name" value="CELL DIVISION PROTEIN KINASE"/>
    <property type="match status" value="1"/>
</dbReference>
<sequence length="771" mass="87066">MASNKKQHPRITITTSPEQGELSGEDDFAKEKDAEMRRQREEVQQSKSRTVLTRYRDKGPGDLHDIREARKKLDSIIQRKSPPPSAEASRSKRPSDESTTTTGRPDSPNSKRTKPLRVIVEPLKAPDRKDDASRRIASHRIASHRQDASTRSSREGAVEMRSEKPSERSITDRKHSPRRDHREKSESMRQHHLGSSHSRSREVERKLEPVRVEQSSGSVHRRSGDRLPTPVKKEVPSTDSTRRSSDHQQHQSDQQHGSKRKNRETARSPVASPRPLSLSRRPSQLEVAPPSSASSQPPSKTQSKGSTKVVMNSPLTDSDREGSVVSAADSAVTKSDVEGDDEGQRSSPIYGPKRSRFESEAESKFGLAELSPEPPASPEDVEPMHVEEEEEEDDSGLPPYFPGIDGCRSVDEFECMNRIEEGTYGVVYRARDKKTNEVVALKRLKMEKEKEGFPITSLREVSTLLKAHHSNVVAIKEVVVGHNMDKIYMVMEFVEHDLKGLMESMRQPFSIGEVKTLMRQLLSAVQHLHDNWIVHRDLKTSNLLLNHRGILKVADFGLAREYGSPLRPYTPVVVTLWYRAPELLLGIKEYSTPIDMWSVGCIFAEFLTSKPLFPGKSELEQITKIFKELGNPSEANWPGYSELPLVKSATFVEFPYNILRKRFPQTVLTNSGYDLMSNLLAYDPKKRITAEEALRHDHFKDFPLPVDPSMFPTWPARSEKDPRGPRQNTPKPPSGGKMYKETADADNVDGFRIGGQKDKHVPKGEGFQLKF</sequence>
<feature type="compositionally biased region" description="Basic and acidic residues" evidence="14">
    <location>
        <begin position="54"/>
        <end position="74"/>
    </location>
</feature>
<dbReference type="OrthoDB" id="647at2759"/>
<evidence type="ECO:0000256" key="10">
    <source>
        <dbReference type="ARBA" id="ARBA00023306"/>
    </source>
</evidence>
<keyword evidence="6" id="KW-0808">Transferase</keyword>
<dbReference type="Pfam" id="PF00069">
    <property type="entry name" value="Pkinase"/>
    <property type="match status" value="1"/>
</dbReference>
<dbReference type="InterPro" id="IPR000719">
    <property type="entry name" value="Prot_kinase_dom"/>
</dbReference>
<reference evidence="17" key="1">
    <citation type="submission" date="2017-01" db="EMBL/GenBank/DDBJ databases">
        <title>Comparative genomics of anhydrobiosis in the tardigrade Hypsibius dujardini.</title>
        <authorList>
            <person name="Yoshida Y."/>
            <person name="Koutsovoulos G."/>
            <person name="Laetsch D."/>
            <person name="Stevens L."/>
            <person name="Kumar S."/>
            <person name="Horikawa D."/>
            <person name="Ishino K."/>
            <person name="Komine S."/>
            <person name="Tomita M."/>
            <person name="Blaxter M."/>
            <person name="Arakawa K."/>
        </authorList>
    </citation>
    <scope>NUCLEOTIDE SEQUENCE [LARGE SCALE GENOMIC DNA]</scope>
    <source>
        <strain evidence="17">Z151</strain>
    </source>
</reference>
<dbReference type="SMART" id="SM00220">
    <property type="entry name" value="S_TKc"/>
    <property type="match status" value="1"/>
</dbReference>
<feature type="compositionally biased region" description="Basic and acidic residues" evidence="14">
    <location>
        <begin position="231"/>
        <end position="250"/>
    </location>
</feature>
<keyword evidence="7" id="KW-0547">Nucleotide-binding</keyword>
<evidence type="ECO:0000256" key="9">
    <source>
        <dbReference type="ARBA" id="ARBA00022840"/>
    </source>
</evidence>
<dbReference type="FunFam" id="3.30.200.20:FF:000054">
    <property type="entry name" value="Cyclin-dependent kinase 11B"/>
    <property type="match status" value="1"/>
</dbReference>
<evidence type="ECO:0000256" key="11">
    <source>
        <dbReference type="ARBA" id="ARBA00047811"/>
    </source>
</evidence>
<dbReference type="InterPro" id="IPR011009">
    <property type="entry name" value="Kinase-like_dom_sf"/>
</dbReference>
<evidence type="ECO:0000256" key="13">
    <source>
        <dbReference type="ARBA" id="ARBA00079859"/>
    </source>
</evidence>
<comment type="similarity">
    <text evidence="2">Belongs to the protein kinase superfamily. CMGC Ser/Thr protein kinase family. CDC2/CDKX subfamily.</text>
</comment>
<keyword evidence="17" id="KW-1185">Reference proteome</keyword>
<feature type="compositionally biased region" description="Low complexity" evidence="14">
    <location>
        <begin position="267"/>
        <end position="306"/>
    </location>
</feature>
<evidence type="ECO:0000313" key="16">
    <source>
        <dbReference type="EMBL" id="OQV17691.1"/>
    </source>
</evidence>
<accession>A0A1W0WR59</accession>
<feature type="compositionally biased region" description="Basic and acidic residues" evidence="14">
    <location>
        <begin position="27"/>
        <end position="44"/>
    </location>
</feature>
<keyword evidence="4" id="KW-0723">Serine/threonine-protein kinase</keyword>
<dbReference type="InterPro" id="IPR045267">
    <property type="entry name" value="CDK11/PITSLRE_STKc"/>
</dbReference>
<dbReference type="GO" id="GO:0005524">
    <property type="term" value="F:ATP binding"/>
    <property type="evidence" value="ECO:0007669"/>
    <property type="project" value="UniProtKB-KW"/>
</dbReference>
<dbReference type="GO" id="GO:0005634">
    <property type="term" value="C:nucleus"/>
    <property type="evidence" value="ECO:0007669"/>
    <property type="project" value="TreeGrafter"/>
</dbReference>
<evidence type="ECO:0000256" key="4">
    <source>
        <dbReference type="ARBA" id="ARBA00022527"/>
    </source>
</evidence>
<dbReference type="Gene3D" id="1.10.510.10">
    <property type="entry name" value="Transferase(Phosphotransferase) domain 1"/>
    <property type="match status" value="1"/>
</dbReference>
<dbReference type="PROSITE" id="PS50011">
    <property type="entry name" value="PROTEIN_KINASE_DOM"/>
    <property type="match status" value="1"/>
</dbReference>
<comment type="cofactor">
    <cofactor evidence="1">
        <name>Mg(2+)</name>
        <dbReference type="ChEBI" id="CHEBI:18420"/>
    </cofactor>
</comment>
<dbReference type="SUPFAM" id="SSF56112">
    <property type="entry name" value="Protein kinase-like (PK-like)"/>
    <property type="match status" value="1"/>
</dbReference>
<evidence type="ECO:0000256" key="7">
    <source>
        <dbReference type="ARBA" id="ARBA00022741"/>
    </source>
</evidence>
<proteinExistence type="inferred from homology"/>
<dbReference type="PANTHER" id="PTHR24056:SF107">
    <property type="entry name" value="CYCLIN-DEPENDENT KINASE 11A-RELATED"/>
    <property type="match status" value="1"/>
</dbReference>
<dbReference type="CDD" id="cd07843">
    <property type="entry name" value="STKc_CDC2L1"/>
    <property type="match status" value="1"/>
</dbReference>
<keyword evidence="5" id="KW-0597">Phosphoprotein</keyword>
<evidence type="ECO:0000259" key="15">
    <source>
        <dbReference type="PROSITE" id="PS50011"/>
    </source>
</evidence>
<comment type="caution">
    <text evidence="16">The sequence shown here is derived from an EMBL/GenBank/DDBJ whole genome shotgun (WGS) entry which is preliminary data.</text>
</comment>
<feature type="domain" description="Protein kinase" evidence="15">
    <location>
        <begin position="413"/>
        <end position="699"/>
    </location>
</feature>
<dbReference type="GO" id="GO:0007346">
    <property type="term" value="P:regulation of mitotic cell cycle"/>
    <property type="evidence" value="ECO:0007669"/>
    <property type="project" value="TreeGrafter"/>
</dbReference>
<keyword evidence="10" id="KW-0131">Cell cycle</keyword>
<feature type="region of interest" description="Disordered" evidence="14">
    <location>
        <begin position="1"/>
        <end position="399"/>
    </location>
</feature>
<name>A0A1W0WR59_HYPEX</name>
<dbReference type="Gene3D" id="3.30.200.20">
    <property type="entry name" value="Phosphorylase Kinase, domain 1"/>
    <property type="match status" value="1"/>
</dbReference>
<evidence type="ECO:0000256" key="2">
    <source>
        <dbReference type="ARBA" id="ARBA00006485"/>
    </source>
</evidence>
<feature type="compositionally biased region" description="Polar residues" evidence="14">
    <location>
        <begin position="97"/>
        <end position="110"/>
    </location>
</feature>
<comment type="catalytic activity">
    <reaction evidence="12">
        <text>L-seryl-[protein] + ATP = O-phospho-L-seryl-[protein] + ADP + H(+)</text>
        <dbReference type="Rhea" id="RHEA:17989"/>
        <dbReference type="Rhea" id="RHEA-COMP:9863"/>
        <dbReference type="Rhea" id="RHEA-COMP:11604"/>
        <dbReference type="ChEBI" id="CHEBI:15378"/>
        <dbReference type="ChEBI" id="CHEBI:29999"/>
        <dbReference type="ChEBI" id="CHEBI:30616"/>
        <dbReference type="ChEBI" id="CHEBI:83421"/>
        <dbReference type="ChEBI" id="CHEBI:456216"/>
        <dbReference type="EC" id="2.7.11.22"/>
    </reaction>
</comment>
<evidence type="ECO:0000256" key="8">
    <source>
        <dbReference type="ARBA" id="ARBA00022777"/>
    </source>
</evidence>
<evidence type="ECO:0000256" key="14">
    <source>
        <dbReference type="SAM" id="MobiDB-lite"/>
    </source>
</evidence>
<dbReference type="PROSITE" id="PS00108">
    <property type="entry name" value="PROTEIN_KINASE_ST"/>
    <property type="match status" value="1"/>
</dbReference>
<organism evidence="16 17">
    <name type="scientific">Hypsibius exemplaris</name>
    <name type="common">Freshwater tardigrade</name>
    <dbReference type="NCBI Taxonomy" id="2072580"/>
    <lineage>
        <taxon>Eukaryota</taxon>
        <taxon>Metazoa</taxon>
        <taxon>Ecdysozoa</taxon>
        <taxon>Tardigrada</taxon>
        <taxon>Eutardigrada</taxon>
        <taxon>Parachela</taxon>
        <taxon>Hypsibioidea</taxon>
        <taxon>Hypsibiidae</taxon>
        <taxon>Hypsibius</taxon>
    </lineage>
</organism>
<feature type="compositionally biased region" description="Basic and acidic residues" evidence="14">
    <location>
        <begin position="124"/>
        <end position="134"/>
    </location>
</feature>